<evidence type="ECO:0000256" key="8">
    <source>
        <dbReference type="ARBA" id="ARBA00038311"/>
    </source>
</evidence>
<keyword evidence="4" id="KW-0256">Endoplasmic reticulum</keyword>
<feature type="signal peptide" evidence="12">
    <location>
        <begin position="1"/>
        <end position="18"/>
    </location>
</feature>
<evidence type="ECO:0000256" key="9">
    <source>
        <dbReference type="ARBA" id="ARBA00040085"/>
    </source>
</evidence>
<evidence type="ECO:0000256" key="4">
    <source>
        <dbReference type="ARBA" id="ARBA00022824"/>
    </source>
</evidence>
<evidence type="ECO:0000256" key="2">
    <source>
        <dbReference type="ARBA" id="ARBA00022692"/>
    </source>
</evidence>
<name>A0ABX6EWN1_KLUMA</name>
<evidence type="ECO:0000256" key="11">
    <source>
        <dbReference type="SAM" id="Phobius"/>
    </source>
</evidence>
<keyword evidence="3 12" id="KW-0732">Signal</keyword>
<evidence type="ECO:0000256" key="5">
    <source>
        <dbReference type="ARBA" id="ARBA00022989"/>
    </source>
</evidence>
<evidence type="ECO:0000256" key="3">
    <source>
        <dbReference type="ARBA" id="ARBA00022729"/>
    </source>
</evidence>
<feature type="transmembrane region" description="Helical" evidence="11">
    <location>
        <begin position="191"/>
        <end position="210"/>
    </location>
</feature>
<keyword evidence="14" id="KW-1185">Reference proteome</keyword>
<comment type="function">
    <text evidence="7">Is probably involved in a pathway contributing to genomic integrity.</text>
</comment>
<dbReference type="Pfam" id="PF03896">
    <property type="entry name" value="TRAP_alpha"/>
    <property type="match status" value="1"/>
</dbReference>
<evidence type="ECO:0000256" key="7">
    <source>
        <dbReference type="ARBA" id="ARBA00037565"/>
    </source>
</evidence>
<evidence type="ECO:0000256" key="1">
    <source>
        <dbReference type="ARBA" id="ARBA00004115"/>
    </source>
</evidence>
<keyword evidence="2 11" id="KW-0812">Transmembrane</keyword>
<dbReference type="Proteomes" id="UP000422736">
    <property type="component" value="Chromosome 5"/>
</dbReference>
<organism evidence="13 14">
    <name type="scientific">Kluyveromyces marxianus</name>
    <name type="common">Yeast</name>
    <name type="synonym">Candida kefyr</name>
    <dbReference type="NCBI Taxonomy" id="4911"/>
    <lineage>
        <taxon>Eukaryota</taxon>
        <taxon>Fungi</taxon>
        <taxon>Dikarya</taxon>
        <taxon>Ascomycota</taxon>
        <taxon>Saccharomycotina</taxon>
        <taxon>Saccharomycetes</taxon>
        <taxon>Saccharomycetales</taxon>
        <taxon>Saccharomycetaceae</taxon>
        <taxon>Kluyveromyces</taxon>
    </lineage>
</organism>
<comment type="similarity">
    <text evidence="8">Belongs to the IRC22 family.</text>
</comment>
<proteinExistence type="inferred from homology"/>
<sequence length="241" mass="26810">MKFSKILLFSSSLTAAFAQIQQHIDVSDIKIDTTQNDDSVEEKADSMIEPDVQEEPKIAKFLIEYDVVEAEKKNSKGIVEAHKGEEITFFYNFTNQEDSDVNVFGIGGSIIEPSSGQVIAQIPLAEFSPLYVAVNESTNFKQLLPVNLHEGIFYVIPHVYVNKEGEEMTVAAAGSAIQVVPPPMSIFNPQFLSIQVFFLAIIASVSYYVFGFSLNSSKEKPAKKQAKANPIEEWLPETHKK</sequence>
<feature type="chain" id="PRO_5046916349" description="Increased recombination centers protein 22" evidence="12">
    <location>
        <begin position="19"/>
        <end position="241"/>
    </location>
</feature>
<reference evidence="13 14" key="1">
    <citation type="submission" date="2016-03" db="EMBL/GenBank/DDBJ databases">
        <title>How can Kluyveromyces marxianus grow so fast - potential evolutionary course in Saccharomyces Complex revealed by comparative genomics.</title>
        <authorList>
            <person name="Mo W."/>
            <person name="Lu W."/>
            <person name="Yang X."/>
            <person name="Qi J."/>
            <person name="Lv H."/>
        </authorList>
    </citation>
    <scope>NUCLEOTIDE SEQUENCE [LARGE SCALE GENOMIC DNA]</scope>
    <source>
        <strain evidence="13 14">FIM1</strain>
    </source>
</reference>
<keyword evidence="6 11" id="KW-0472">Membrane</keyword>
<feature type="region of interest" description="Disordered" evidence="10">
    <location>
        <begin position="219"/>
        <end position="241"/>
    </location>
</feature>
<evidence type="ECO:0000313" key="13">
    <source>
        <dbReference type="EMBL" id="QGN16760.1"/>
    </source>
</evidence>
<evidence type="ECO:0000256" key="10">
    <source>
        <dbReference type="SAM" id="MobiDB-lite"/>
    </source>
</evidence>
<protein>
    <recommendedName>
        <fullName evidence="9">Increased recombination centers protein 22</fullName>
    </recommendedName>
</protein>
<keyword evidence="5 11" id="KW-1133">Transmembrane helix</keyword>
<comment type="subcellular location">
    <subcellularLocation>
        <location evidence="1">Endoplasmic reticulum membrane</location>
        <topology evidence="1">Single-pass type I membrane protein</topology>
    </subcellularLocation>
</comment>
<dbReference type="InterPro" id="IPR005595">
    <property type="entry name" value="TRAP_alpha"/>
</dbReference>
<gene>
    <name evidence="13" type="primary">IRC22</name>
    <name evidence="13" type="ORF">FIM1_3482</name>
</gene>
<evidence type="ECO:0000256" key="12">
    <source>
        <dbReference type="SAM" id="SignalP"/>
    </source>
</evidence>
<accession>A0ABX6EWN1</accession>
<evidence type="ECO:0000256" key="6">
    <source>
        <dbReference type="ARBA" id="ARBA00023136"/>
    </source>
</evidence>
<dbReference type="EMBL" id="CP015058">
    <property type="protein sequence ID" value="QGN16760.1"/>
    <property type="molecule type" value="Genomic_DNA"/>
</dbReference>
<evidence type="ECO:0000313" key="14">
    <source>
        <dbReference type="Proteomes" id="UP000422736"/>
    </source>
</evidence>